<feature type="chain" id="PRO_5022098889" evidence="1">
    <location>
        <begin position="35"/>
        <end position="140"/>
    </location>
</feature>
<evidence type="ECO:0000256" key="1">
    <source>
        <dbReference type="SAM" id="SignalP"/>
    </source>
</evidence>
<protein>
    <submittedName>
        <fullName evidence="2">Uncharacterized protein</fullName>
    </submittedName>
</protein>
<feature type="signal peptide" evidence="1">
    <location>
        <begin position="1"/>
        <end position="34"/>
    </location>
</feature>
<proteinExistence type="predicted"/>
<dbReference type="Proteomes" id="UP000316083">
    <property type="component" value="Unassembled WGS sequence"/>
</dbReference>
<reference evidence="2 3" key="1">
    <citation type="submission" date="2019-06" db="EMBL/GenBank/DDBJ databases">
        <title>Genomic Encyclopedia of Type Strains, Phase IV (KMG-V): Genome sequencing to study the core and pangenomes of soil and plant-associated prokaryotes.</title>
        <authorList>
            <person name="Whitman W."/>
        </authorList>
    </citation>
    <scope>NUCLEOTIDE SEQUENCE [LARGE SCALE GENOMIC DNA]</scope>
    <source>
        <strain evidence="2 3">BR 11796</strain>
    </source>
</reference>
<accession>A0A560AEK1</accession>
<sequence>MTGMRMAVAPWTAVLTAVLTVALATALAGAPAQASPVPAVGQSVSLVTTNGSATFKLCRNWVFTHTCREYGNVPVPARIAAGDSFEITFGSNPKTMWFRVKAVLLQDGRCLLIPKHEDMPAKGEDEPVDMLIVDPCRVLK</sequence>
<name>A0A560AEK1_AZOBR</name>
<evidence type="ECO:0000313" key="2">
    <source>
        <dbReference type="EMBL" id="TWA58784.1"/>
    </source>
</evidence>
<keyword evidence="1" id="KW-0732">Signal</keyword>
<organism evidence="2 3">
    <name type="scientific">Azospirillum brasilense</name>
    <dbReference type="NCBI Taxonomy" id="192"/>
    <lineage>
        <taxon>Bacteria</taxon>
        <taxon>Pseudomonadati</taxon>
        <taxon>Pseudomonadota</taxon>
        <taxon>Alphaproteobacteria</taxon>
        <taxon>Rhodospirillales</taxon>
        <taxon>Azospirillaceae</taxon>
        <taxon>Azospirillum</taxon>
    </lineage>
</organism>
<gene>
    <name evidence="2" type="ORF">FBZ82_13011</name>
</gene>
<dbReference type="EMBL" id="VITF01000030">
    <property type="protein sequence ID" value="TWA58784.1"/>
    <property type="molecule type" value="Genomic_DNA"/>
</dbReference>
<dbReference type="RefSeq" id="WP_247883445.1">
    <property type="nucleotide sequence ID" value="NZ_VITF01000030.1"/>
</dbReference>
<comment type="caution">
    <text evidence="2">The sequence shown here is derived from an EMBL/GenBank/DDBJ whole genome shotgun (WGS) entry which is preliminary data.</text>
</comment>
<dbReference type="AlphaFoldDB" id="A0A560AEK1"/>
<evidence type="ECO:0000313" key="3">
    <source>
        <dbReference type="Proteomes" id="UP000316083"/>
    </source>
</evidence>